<gene>
    <name evidence="1" type="ORF">KO493_06340</name>
</gene>
<organism evidence="1 2">
    <name type="scientific">Pseudotamlana agarivorans</name>
    <dbReference type="NCBI Taxonomy" id="481183"/>
    <lineage>
        <taxon>Bacteria</taxon>
        <taxon>Pseudomonadati</taxon>
        <taxon>Bacteroidota</taxon>
        <taxon>Flavobacteriia</taxon>
        <taxon>Flavobacteriales</taxon>
        <taxon>Flavobacteriaceae</taxon>
        <taxon>Pseudotamlana</taxon>
    </lineage>
</organism>
<reference evidence="1" key="1">
    <citation type="submission" date="2021-05" db="EMBL/GenBank/DDBJ databases">
        <title>Draft genomes of bacteria isolated from model marine particles.</title>
        <authorList>
            <person name="Datta M.S."/>
            <person name="Schwartzman J.A."/>
            <person name="Enke T.N."/>
            <person name="Saavedra J."/>
            <person name="Cermak N."/>
            <person name="Cordero O.X."/>
        </authorList>
    </citation>
    <scope>NUCLEOTIDE SEQUENCE</scope>
    <source>
        <strain evidence="1">I2M19</strain>
    </source>
</reference>
<evidence type="ECO:0000313" key="2">
    <source>
        <dbReference type="Proteomes" id="UP001647509"/>
    </source>
</evidence>
<name>A0ACC5U7M7_9FLAO</name>
<dbReference type="EMBL" id="JAHKPD010000011">
    <property type="protein sequence ID" value="MBU2950309.1"/>
    <property type="molecule type" value="Genomic_DNA"/>
</dbReference>
<keyword evidence="2" id="KW-1185">Reference proteome</keyword>
<sequence length="249" mass="28728">MKRIILCVLFFSWVFLASSQSVDLFGRIKSDGNIENIHVINKTHQLFTTTNVRGEFTMTVKLNDTLMFSSIQHKPQELVVSEVILKNKIIVIHLESQINELDEVTIGKVLTGDLMSDVKNTTGEAPINFYDVGIPGYTGKLATRSERLLDASRGGLNPVTLINAISGHTKALKAHVEMERKSELLRKVKLRYSETFFELYNLPEDKRNDFFYFCEEDDNFEEACQDKTDFEIFQFLEKKYNQYIESFEN</sequence>
<dbReference type="Proteomes" id="UP001647509">
    <property type="component" value="Unassembled WGS sequence"/>
</dbReference>
<protein>
    <submittedName>
        <fullName evidence="1">Uncharacterized protein</fullName>
    </submittedName>
</protein>
<evidence type="ECO:0000313" key="1">
    <source>
        <dbReference type="EMBL" id="MBU2950309.1"/>
    </source>
</evidence>
<accession>A0ACC5U7M7</accession>
<proteinExistence type="predicted"/>
<comment type="caution">
    <text evidence="1">The sequence shown here is derived from an EMBL/GenBank/DDBJ whole genome shotgun (WGS) entry which is preliminary data.</text>
</comment>